<dbReference type="GO" id="GO:0016712">
    <property type="term" value="F:oxidoreductase activity, acting on paired donors, with incorporation or reduction of molecular oxygen, reduced flavin or flavoprotein as one donor, and incorporation of one atom of oxygen"/>
    <property type="evidence" value="ECO:0007669"/>
    <property type="project" value="TreeGrafter"/>
</dbReference>
<dbReference type="InterPro" id="IPR046373">
    <property type="entry name" value="Acyl-CoA_Oxase/DH_mid-dom_sf"/>
</dbReference>
<gene>
    <name evidence="8" type="ORF">BCL67_105191</name>
</gene>
<evidence type="ECO:0000256" key="1">
    <source>
        <dbReference type="ARBA" id="ARBA00022630"/>
    </source>
</evidence>
<feature type="domain" description="Acyl-CoA dehydrogenase C-terminal" evidence="7">
    <location>
        <begin position="243"/>
        <end position="375"/>
    </location>
</feature>
<evidence type="ECO:0000313" key="9">
    <source>
        <dbReference type="Proteomes" id="UP000238217"/>
    </source>
</evidence>
<dbReference type="InterPro" id="IPR013107">
    <property type="entry name" value="Acyl-CoA_DH_C"/>
</dbReference>
<dbReference type="PIRSF" id="PIRSF016578">
    <property type="entry name" value="HsaA"/>
    <property type="match status" value="1"/>
</dbReference>
<dbReference type="SUPFAM" id="SSF47203">
    <property type="entry name" value="Acyl-CoA dehydrogenase C-terminal domain-like"/>
    <property type="match status" value="1"/>
</dbReference>
<dbReference type="GO" id="GO:0003995">
    <property type="term" value="F:acyl-CoA dehydrogenase activity"/>
    <property type="evidence" value="ECO:0007669"/>
    <property type="project" value="TreeGrafter"/>
</dbReference>
<evidence type="ECO:0000256" key="3">
    <source>
        <dbReference type="ARBA" id="ARBA00049661"/>
    </source>
</evidence>
<dbReference type="OrthoDB" id="571684at2"/>
<dbReference type="PANTHER" id="PTHR48083:SF19">
    <property type="entry name" value="FLAVIN-DEPENDENT MONOOXYGENASE, OXYGENASE SUBUNIT HSAA"/>
    <property type="match status" value="1"/>
</dbReference>
<keyword evidence="2" id="KW-0560">Oxidoreductase</keyword>
<comment type="similarity">
    <text evidence="3">Belongs to the HpaH/HsaA monooxygenase family.</text>
</comment>
<dbReference type="Gene3D" id="1.20.140.10">
    <property type="entry name" value="Butyryl-CoA Dehydrogenase, subunit A, domain 3"/>
    <property type="match status" value="1"/>
</dbReference>
<dbReference type="Proteomes" id="UP000238217">
    <property type="component" value="Unassembled WGS sequence"/>
</dbReference>
<dbReference type="InterPro" id="IPR036250">
    <property type="entry name" value="AcylCo_DH-like_C"/>
</dbReference>
<dbReference type="Gene3D" id="2.40.110.10">
    <property type="entry name" value="Butyryl-CoA Dehydrogenase, subunit A, domain 2"/>
    <property type="match status" value="1"/>
</dbReference>
<dbReference type="SUPFAM" id="SSF56645">
    <property type="entry name" value="Acyl-CoA dehydrogenase NM domain-like"/>
    <property type="match status" value="1"/>
</dbReference>
<dbReference type="Pfam" id="PF02771">
    <property type="entry name" value="Acyl-CoA_dh_N"/>
    <property type="match status" value="1"/>
</dbReference>
<sequence length="429" mass="45982">MNIQLPVPQILHDAIERVGLSALDRERSRELAREEVKDLVAAGIGRLRVPESAGGFGLDWVQTTEVLLELAAQDSNIPQVLRGHFAVQEDLLWRAAAETDAASDPGPLVQRWLARLAAGELVGNAWTEPGKGGFHQSGTVVRETDDGHVVTGVKYYTTGAIFADWLDVTARDAAGQELAVLVRRDQPGVEIDDDWDGFGQRTTGSGTARLTDAVVEEAELRGLTDRFPYQTALYQHFLLIVLAGVAEAAARDAASLLHERSRTFSHANTRTPRTDPQLLQAVGEVDAVAALARAQVLATAASLDAAFAARSRTQDAQIEAANIVELATGRAQVALHRPVLEAVTRIFDVLGASGVSQSRSLDRHWRNARTVTSHNPWVYKARIAGDHRVNGTAPVRLWSVGEPALAEESAAATPADTPADTPVSAAPSA</sequence>
<evidence type="ECO:0000259" key="7">
    <source>
        <dbReference type="Pfam" id="PF08028"/>
    </source>
</evidence>
<dbReference type="EMBL" id="PVTY01000005">
    <property type="protein sequence ID" value="PRZ17644.1"/>
    <property type="molecule type" value="Genomic_DNA"/>
</dbReference>
<accession>A0A2T0YQE8</accession>
<dbReference type="InterPro" id="IPR037069">
    <property type="entry name" value="AcylCoA_DH/ox_N_sf"/>
</dbReference>
<evidence type="ECO:0000256" key="4">
    <source>
        <dbReference type="SAM" id="MobiDB-lite"/>
    </source>
</evidence>
<dbReference type="Pfam" id="PF02770">
    <property type="entry name" value="Acyl-CoA_dh_M"/>
    <property type="match status" value="1"/>
</dbReference>
<dbReference type="AlphaFoldDB" id="A0A2T0YQE8"/>
<evidence type="ECO:0000259" key="6">
    <source>
        <dbReference type="Pfam" id="PF02771"/>
    </source>
</evidence>
<keyword evidence="1" id="KW-0285">Flavoprotein</keyword>
<feature type="domain" description="Acyl-CoA oxidase/dehydrogenase middle" evidence="5">
    <location>
        <begin position="125"/>
        <end position="212"/>
    </location>
</feature>
<evidence type="ECO:0000313" key="8">
    <source>
        <dbReference type="EMBL" id="PRZ17644.1"/>
    </source>
</evidence>
<dbReference type="InterPro" id="IPR013786">
    <property type="entry name" value="AcylCoA_DH/ox_N"/>
</dbReference>
<dbReference type="Pfam" id="PF08028">
    <property type="entry name" value="Acyl-CoA_dh_2"/>
    <property type="match status" value="1"/>
</dbReference>
<dbReference type="GO" id="GO:0033539">
    <property type="term" value="P:fatty acid beta-oxidation using acyl-CoA dehydrogenase"/>
    <property type="evidence" value="ECO:0007669"/>
    <property type="project" value="TreeGrafter"/>
</dbReference>
<dbReference type="InterPro" id="IPR006091">
    <property type="entry name" value="Acyl-CoA_Oxase/DH_mid-dom"/>
</dbReference>
<reference evidence="8 9" key="1">
    <citation type="submission" date="2018-03" db="EMBL/GenBank/DDBJ databases">
        <title>Comparative analysis of microorganisms from saline springs in Andes Mountain Range, Colombia.</title>
        <authorList>
            <person name="Rubin E."/>
        </authorList>
    </citation>
    <scope>NUCLEOTIDE SEQUENCE [LARGE SCALE GENOMIC DNA]</scope>
    <source>
        <strain evidence="8 9">CG 35</strain>
    </source>
</reference>
<name>A0A2T0YQE8_9MICC</name>
<comment type="caution">
    <text evidence="8">The sequence shown here is derived from an EMBL/GenBank/DDBJ whole genome shotgun (WGS) entry which is preliminary data.</text>
</comment>
<dbReference type="GO" id="GO:0005737">
    <property type="term" value="C:cytoplasm"/>
    <property type="evidence" value="ECO:0007669"/>
    <property type="project" value="TreeGrafter"/>
</dbReference>
<dbReference type="GO" id="GO:0050660">
    <property type="term" value="F:flavin adenine dinucleotide binding"/>
    <property type="evidence" value="ECO:0007669"/>
    <property type="project" value="InterPro"/>
</dbReference>
<organism evidence="8 9">
    <name type="scientific">Nesterenkonia sandarakina</name>
    <dbReference type="NCBI Taxonomy" id="272918"/>
    <lineage>
        <taxon>Bacteria</taxon>
        <taxon>Bacillati</taxon>
        <taxon>Actinomycetota</taxon>
        <taxon>Actinomycetes</taxon>
        <taxon>Micrococcales</taxon>
        <taxon>Micrococcaceae</taxon>
        <taxon>Nesterenkonia</taxon>
    </lineage>
</organism>
<dbReference type="RefSeq" id="WP_106122526.1">
    <property type="nucleotide sequence ID" value="NZ_PVTY01000005.1"/>
</dbReference>
<dbReference type="PANTHER" id="PTHR48083">
    <property type="entry name" value="MEDIUM-CHAIN SPECIFIC ACYL-COA DEHYDROGENASE, MITOCHONDRIAL-RELATED"/>
    <property type="match status" value="1"/>
</dbReference>
<evidence type="ECO:0000256" key="2">
    <source>
        <dbReference type="ARBA" id="ARBA00023002"/>
    </source>
</evidence>
<proteinExistence type="inferred from homology"/>
<evidence type="ECO:0000259" key="5">
    <source>
        <dbReference type="Pfam" id="PF02770"/>
    </source>
</evidence>
<dbReference type="InterPro" id="IPR009100">
    <property type="entry name" value="AcylCoA_DH/oxidase_NM_dom_sf"/>
</dbReference>
<protein>
    <submittedName>
        <fullName evidence="8">Alkylation response protein AidB-like acyl-CoA dehydrogenase</fullName>
    </submittedName>
</protein>
<feature type="region of interest" description="Disordered" evidence="4">
    <location>
        <begin position="407"/>
        <end position="429"/>
    </location>
</feature>
<dbReference type="Gene3D" id="1.10.540.10">
    <property type="entry name" value="Acyl-CoA dehydrogenase/oxidase, N-terminal domain"/>
    <property type="match status" value="1"/>
</dbReference>
<keyword evidence="9" id="KW-1185">Reference proteome</keyword>
<feature type="domain" description="Acyl-CoA dehydrogenase/oxidase N-terminal" evidence="6">
    <location>
        <begin position="23"/>
        <end position="98"/>
    </location>
</feature>
<dbReference type="InterPro" id="IPR050741">
    <property type="entry name" value="Acyl-CoA_dehydrogenase"/>
</dbReference>